<dbReference type="InParanoid" id="A0A6P9EB57"/>
<organism evidence="3 4">
    <name type="scientific">Juglans regia</name>
    <name type="common">English walnut</name>
    <dbReference type="NCBI Taxonomy" id="51240"/>
    <lineage>
        <taxon>Eukaryota</taxon>
        <taxon>Viridiplantae</taxon>
        <taxon>Streptophyta</taxon>
        <taxon>Embryophyta</taxon>
        <taxon>Tracheophyta</taxon>
        <taxon>Spermatophyta</taxon>
        <taxon>Magnoliopsida</taxon>
        <taxon>eudicotyledons</taxon>
        <taxon>Gunneridae</taxon>
        <taxon>Pentapetalae</taxon>
        <taxon>rosids</taxon>
        <taxon>fabids</taxon>
        <taxon>Fagales</taxon>
        <taxon>Juglandaceae</taxon>
        <taxon>Juglans</taxon>
    </lineage>
</organism>
<proteinExistence type="inferred from homology"/>
<evidence type="ECO:0000313" key="4">
    <source>
        <dbReference type="RefSeq" id="XP_035545490.1"/>
    </source>
</evidence>
<evidence type="ECO:0000313" key="3">
    <source>
        <dbReference type="Proteomes" id="UP000235220"/>
    </source>
</evidence>
<dbReference type="PANTHER" id="PTHR47584:SF14">
    <property type="entry name" value="L10-INTERACTING MYB DOMAIN-CONTAINING PROTEIN-LIKE"/>
    <property type="match status" value="1"/>
</dbReference>
<dbReference type="KEGG" id="jre:118348276"/>
<sequence>MGPGRYTDTKGTVNFYVKEKLMTLHDHRVLFHADGNPIVILREKIMSAHDRWNVYRGKSKEPNDLIFTVKRSSMIQMRAKLHVFLANNTNEEDRAQRSKEIKSAPEDYIPSPFARSSSPNHPSRPRTAGRESPHSEPETHPYSTSISLSALPFLLVFSLSLCVCNVVREPDELGIKSLRSDSLLPHRTRAPCSIPSLLNDFDIQQQHSRLIPTTLFITGPQTRSFKRYYLRSSTRASREVRSQWKKFRTNGCRDYDLLCTIFGQSVATGVCHFVSTQQPPTSEEEDRLEEEVRARGPVLGTATDAPIDLDGPNIDGPARRQRQARRRRREPVRSSISSQFSKTLEVMAATTAMRNELDKQFLKECSRKRSKGDETEFGSDASYSKLGVAMKFLDEITPPLPAHQYNKAVEKFMHDKAVEAFLMMPPNRKIDWIWGLQ</sequence>
<gene>
    <name evidence="4" type="primary">LOC118348276</name>
</gene>
<protein>
    <submittedName>
        <fullName evidence="4">Uncharacterized protein LOC118348276</fullName>
    </submittedName>
</protein>
<dbReference type="InterPro" id="IPR038595">
    <property type="entry name" value="LOR_sf"/>
</dbReference>
<dbReference type="SUPFAM" id="SSF54518">
    <property type="entry name" value="Tubby C-terminal domain-like"/>
    <property type="match status" value="1"/>
</dbReference>
<feature type="region of interest" description="Disordered" evidence="2">
    <location>
        <begin position="300"/>
        <end position="336"/>
    </location>
</feature>
<keyword evidence="3" id="KW-1185">Reference proteome</keyword>
<feature type="compositionally biased region" description="Basic and acidic residues" evidence="2">
    <location>
        <begin position="128"/>
        <end position="139"/>
    </location>
</feature>
<dbReference type="PANTHER" id="PTHR47584">
    <property type="match status" value="1"/>
</dbReference>
<dbReference type="RefSeq" id="XP_035545490.1">
    <property type="nucleotide sequence ID" value="XM_035689597.1"/>
</dbReference>
<dbReference type="Gene3D" id="2.40.160.200">
    <property type="entry name" value="LURP1-related"/>
    <property type="match status" value="1"/>
</dbReference>
<dbReference type="InterPro" id="IPR025659">
    <property type="entry name" value="Tubby-like_C"/>
</dbReference>
<feature type="region of interest" description="Disordered" evidence="2">
    <location>
        <begin position="90"/>
        <end position="142"/>
    </location>
</feature>
<dbReference type="Pfam" id="PF04525">
    <property type="entry name" value="LOR"/>
    <property type="match status" value="1"/>
</dbReference>
<reference evidence="4" key="1">
    <citation type="submission" date="2025-08" db="UniProtKB">
        <authorList>
            <consortium name="RefSeq"/>
        </authorList>
    </citation>
    <scope>IDENTIFICATION</scope>
    <source>
        <tissue evidence="4">Leaves</tissue>
    </source>
</reference>
<dbReference type="InterPro" id="IPR007612">
    <property type="entry name" value="LOR"/>
</dbReference>
<evidence type="ECO:0000256" key="2">
    <source>
        <dbReference type="SAM" id="MobiDB-lite"/>
    </source>
</evidence>
<feature type="compositionally biased region" description="Basic residues" evidence="2">
    <location>
        <begin position="319"/>
        <end position="330"/>
    </location>
</feature>
<dbReference type="GeneID" id="118348276"/>
<accession>A0A6P9EB57</accession>
<feature type="compositionally biased region" description="Basic and acidic residues" evidence="2">
    <location>
        <begin position="91"/>
        <end position="105"/>
    </location>
</feature>
<name>A0A6P9EB57_JUGRE</name>
<dbReference type="Proteomes" id="UP000235220">
    <property type="component" value="Chromosome 4"/>
</dbReference>
<dbReference type="AlphaFoldDB" id="A0A6P9EB57"/>
<comment type="similarity">
    <text evidence="1">Belongs to the LOR family.</text>
</comment>
<dbReference type="OrthoDB" id="686198at2759"/>
<dbReference type="InterPro" id="IPR045026">
    <property type="entry name" value="LIMYB"/>
</dbReference>
<evidence type="ECO:0000256" key="1">
    <source>
        <dbReference type="ARBA" id="ARBA00005437"/>
    </source>
</evidence>